<dbReference type="Proteomes" id="UP000595362">
    <property type="component" value="Chromosome"/>
</dbReference>
<keyword evidence="1" id="KW-0472">Membrane</keyword>
<evidence type="ECO:0000256" key="1">
    <source>
        <dbReference type="SAM" id="Phobius"/>
    </source>
</evidence>
<feature type="transmembrane region" description="Helical" evidence="1">
    <location>
        <begin position="217"/>
        <end position="239"/>
    </location>
</feature>
<dbReference type="EMBL" id="CP066681">
    <property type="protein sequence ID" value="QQG36107.1"/>
    <property type="molecule type" value="Genomic_DNA"/>
</dbReference>
<feature type="transmembrane region" description="Helical" evidence="1">
    <location>
        <begin position="160"/>
        <end position="181"/>
    </location>
</feature>
<gene>
    <name evidence="2" type="ORF">HYS17_11550</name>
</gene>
<dbReference type="PANTHER" id="PTHR30012">
    <property type="entry name" value="GENERAL SECRETION PATHWAY PROTEIN"/>
    <property type="match status" value="1"/>
</dbReference>
<evidence type="ECO:0000313" key="3">
    <source>
        <dbReference type="Proteomes" id="UP000595362"/>
    </source>
</evidence>
<accession>A0A7T5R229</accession>
<name>A0A7T5R229_9BACT</name>
<dbReference type="InterPro" id="IPR003004">
    <property type="entry name" value="GspF/PilC"/>
</dbReference>
<organism evidence="2 3">
    <name type="scientific">Micavibrio aeruginosavorus</name>
    <dbReference type="NCBI Taxonomy" id="349221"/>
    <lineage>
        <taxon>Bacteria</taxon>
        <taxon>Pseudomonadati</taxon>
        <taxon>Bdellovibrionota</taxon>
        <taxon>Bdellovibrionia</taxon>
        <taxon>Bdellovibrionales</taxon>
        <taxon>Pseudobdellovibrionaceae</taxon>
        <taxon>Micavibrio</taxon>
    </lineage>
</organism>
<evidence type="ECO:0000313" key="2">
    <source>
        <dbReference type="EMBL" id="QQG36107.1"/>
    </source>
</evidence>
<keyword evidence="1" id="KW-0812">Transmembrane</keyword>
<reference evidence="2 3" key="1">
    <citation type="submission" date="2020-07" db="EMBL/GenBank/DDBJ databases">
        <title>Huge and variable diversity of episymbiotic CPR bacteria and DPANN archaea in groundwater ecosystems.</title>
        <authorList>
            <person name="He C.Y."/>
            <person name="Keren R."/>
            <person name="Whittaker M."/>
            <person name="Farag I.F."/>
            <person name="Doudna J."/>
            <person name="Cate J.H.D."/>
            <person name="Banfield J.F."/>
        </authorList>
    </citation>
    <scope>NUCLEOTIDE SEQUENCE [LARGE SCALE GENOMIC DNA]</scope>
    <source>
        <strain evidence="2">NC_groundwater_70_Ag_B-0.1um_54_66</strain>
    </source>
</reference>
<dbReference type="Gene3D" id="1.20.81.30">
    <property type="entry name" value="Type II secretion system (T2SS), domain F"/>
    <property type="match status" value="1"/>
</dbReference>
<dbReference type="InterPro" id="IPR042094">
    <property type="entry name" value="T2SS_GspF_sf"/>
</dbReference>
<feature type="transmembrane region" description="Helical" evidence="1">
    <location>
        <begin position="363"/>
        <end position="387"/>
    </location>
</feature>
<protein>
    <submittedName>
        <fullName evidence="2">Type II secretion system protein</fullName>
    </submittedName>
</protein>
<proteinExistence type="predicted"/>
<dbReference type="AlphaFoldDB" id="A0A7T5R229"/>
<sequence>MQQWVAEVAYDTHSGPKRAMESYYLPTVDDVRAQIARNGGYPLWIRPHERSPIERVLARSSWWQVQLLRGIQFRSTSTSPGVALWKIIQAETSPMRQNILAPAREALARGMGVIDALKALRIFDHSTLAILAASERANKLQEGIPHAIHSITQKKKNTRAIAGTMSWLAFDVITIVQSLFWGKGMILNWFRNNPPTDPTELEKYTKVVGRLELTWDVLIYLSFAVGAFLAWTVVSFWLNKGKDDWPTARVVRKIPLVGGYLRDLGFADSMMAAARMMRGLVPINDTLKQSAGATTVPEVSAYWQNASKELERGVLLGSALDRAPLTRNERLELASLSDLGQVATVLESIAEMRQASAKTKHSLIVWVAFGLTGVFLTIAFGSAIYALTVMNMSMDSMMGGLMEGAI</sequence>
<dbReference type="PANTHER" id="PTHR30012:SF0">
    <property type="entry name" value="TYPE II SECRETION SYSTEM PROTEIN F-RELATED"/>
    <property type="match status" value="1"/>
</dbReference>
<keyword evidence="1" id="KW-1133">Transmembrane helix</keyword>